<dbReference type="Proteomes" id="UP000252139">
    <property type="component" value="Unassembled WGS sequence"/>
</dbReference>
<feature type="compositionally biased region" description="Acidic residues" evidence="1">
    <location>
        <begin position="53"/>
        <end position="64"/>
    </location>
</feature>
<evidence type="ECO:0000313" key="4">
    <source>
        <dbReference type="Proteomes" id="UP000252139"/>
    </source>
</evidence>
<accession>A0A367JM48</accession>
<name>A0A367JM48_RHIAZ</name>
<keyword evidence="2" id="KW-0732">Signal</keyword>
<feature type="chain" id="PRO_5016753625" evidence="2">
    <location>
        <begin position="20"/>
        <end position="269"/>
    </location>
</feature>
<dbReference type="EMBL" id="PJQL01001039">
    <property type="protein sequence ID" value="RCH90975.1"/>
    <property type="molecule type" value="Genomic_DNA"/>
</dbReference>
<feature type="signal peptide" evidence="2">
    <location>
        <begin position="1"/>
        <end position="19"/>
    </location>
</feature>
<sequence>MKYWIYALLFIISIQLIRCVEEDDTSLFRQVDERRHPEVDDDDIEFKSMQDVTEGEEYVDDDSSLSEINAKTSNEDNHEEEEENDELDEEEDEDDDEEDDRDELENEEDEEEFFVFQNAETVEYFDNFPRTEDKQKVNIINEQDDVEEEQDNSNTIVDHQDDHTNNDLSELPSKQERPGTTAIPWQRVEPHSSNEFYQDTPIYTPEEKLNPESNRIYGIIGLFIIWTLVIVARKKLGNTDSAWSFKNYNDKDYCLPLHNRYIKSEMKNC</sequence>
<organism evidence="3 4">
    <name type="scientific">Rhizopus azygosporus</name>
    <name type="common">Rhizopus microsporus var. azygosporus</name>
    <dbReference type="NCBI Taxonomy" id="86630"/>
    <lineage>
        <taxon>Eukaryota</taxon>
        <taxon>Fungi</taxon>
        <taxon>Fungi incertae sedis</taxon>
        <taxon>Mucoromycota</taxon>
        <taxon>Mucoromycotina</taxon>
        <taxon>Mucoromycetes</taxon>
        <taxon>Mucorales</taxon>
        <taxon>Mucorineae</taxon>
        <taxon>Rhizopodaceae</taxon>
        <taxon>Rhizopus</taxon>
    </lineage>
</organism>
<gene>
    <name evidence="3" type="ORF">CU097_009824</name>
</gene>
<feature type="region of interest" description="Disordered" evidence="1">
    <location>
        <begin position="34"/>
        <end position="121"/>
    </location>
</feature>
<protein>
    <submittedName>
        <fullName evidence="3">Uncharacterized protein</fullName>
    </submittedName>
</protein>
<keyword evidence="4" id="KW-1185">Reference proteome</keyword>
<feature type="compositionally biased region" description="Acidic residues" evidence="1">
    <location>
        <begin position="77"/>
        <end position="113"/>
    </location>
</feature>
<feature type="region of interest" description="Disordered" evidence="1">
    <location>
        <begin position="142"/>
        <end position="178"/>
    </location>
</feature>
<evidence type="ECO:0000256" key="2">
    <source>
        <dbReference type="SAM" id="SignalP"/>
    </source>
</evidence>
<comment type="caution">
    <text evidence="3">The sequence shown here is derived from an EMBL/GenBank/DDBJ whole genome shotgun (WGS) entry which is preliminary data.</text>
</comment>
<dbReference type="AlphaFoldDB" id="A0A367JM48"/>
<dbReference type="OrthoDB" id="2239539at2759"/>
<evidence type="ECO:0000313" key="3">
    <source>
        <dbReference type="EMBL" id="RCH90975.1"/>
    </source>
</evidence>
<proteinExistence type="predicted"/>
<reference evidence="3 4" key="1">
    <citation type="journal article" date="2018" name="G3 (Bethesda)">
        <title>Phylogenetic and Phylogenomic Definition of Rhizopus Species.</title>
        <authorList>
            <person name="Gryganskyi A.P."/>
            <person name="Golan J."/>
            <person name="Dolatabadi S."/>
            <person name="Mondo S."/>
            <person name="Robb S."/>
            <person name="Idnurm A."/>
            <person name="Muszewska A."/>
            <person name="Steczkiewicz K."/>
            <person name="Masonjones S."/>
            <person name="Liao H.L."/>
            <person name="Gajdeczka M.T."/>
            <person name="Anike F."/>
            <person name="Vuek A."/>
            <person name="Anishchenko I.M."/>
            <person name="Voigt K."/>
            <person name="de Hoog G.S."/>
            <person name="Smith M.E."/>
            <person name="Heitman J."/>
            <person name="Vilgalys R."/>
            <person name="Stajich J.E."/>
        </authorList>
    </citation>
    <scope>NUCLEOTIDE SEQUENCE [LARGE SCALE GENOMIC DNA]</scope>
    <source>
        <strain evidence="3 4">CBS 357.93</strain>
    </source>
</reference>
<feature type="compositionally biased region" description="Acidic residues" evidence="1">
    <location>
        <begin position="142"/>
        <end position="151"/>
    </location>
</feature>
<evidence type="ECO:0000256" key="1">
    <source>
        <dbReference type="SAM" id="MobiDB-lite"/>
    </source>
</evidence>